<keyword evidence="7" id="KW-0547">Nucleotide-binding</keyword>
<dbReference type="GO" id="GO:0006422">
    <property type="term" value="P:aspartyl-tRNA aminoacylation"/>
    <property type="evidence" value="ECO:0007669"/>
    <property type="project" value="InterPro"/>
</dbReference>
<evidence type="ECO:0000256" key="10">
    <source>
        <dbReference type="ARBA" id="ARBA00023146"/>
    </source>
</evidence>
<dbReference type="OrthoDB" id="372395at2759"/>
<dbReference type="PROSITE" id="PS50862">
    <property type="entry name" value="AA_TRNA_LIGASE_II"/>
    <property type="match status" value="1"/>
</dbReference>
<keyword evidence="8" id="KW-0067">ATP-binding</keyword>
<comment type="caution">
    <text evidence="13">The sequence shown here is derived from an EMBL/GenBank/DDBJ whole genome shotgun (WGS) entry which is preliminary data.</text>
</comment>
<dbReference type="PANTHER" id="PTHR43450:SF1">
    <property type="entry name" value="ASPARTATE--TRNA LIGASE, CYTOPLASMIC"/>
    <property type="match status" value="1"/>
</dbReference>
<organism evidence="13 14">
    <name type="scientific">Desmophyllum pertusum</name>
    <dbReference type="NCBI Taxonomy" id="174260"/>
    <lineage>
        <taxon>Eukaryota</taxon>
        <taxon>Metazoa</taxon>
        <taxon>Cnidaria</taxon>
        <taxon>Anthozoa</taxon>
        <taxon>Hexacorallia</taxon>
        <taxon>Scleractinia</taxon>
        <taxon>Caryophylliina</taxon>
        <taxon>Caryophylliidae</taxon>
        <taxon>Desmophyllum</taxon>
    </lineage>
</organism>
<keyword evidence="6 13" id="KW-0436">Ligase</keyword>
<keyword evidence="5" id="KW-0963">Cytoplasm</keyword>
<comment type="similarity">
    <text evidence="2">Belongs to the class-II aminoacyl-tRNA synthetase family. Type 2 subfamily.</text>
</comment>
<dbReference type="GO" id="GO:0005524">
    <property type="term" value="F:ATP binding"/>
    <property type="evidence" value="ECO:0007669"/>
    <property type="project" value="UniProtKB-KW"/>
</dbReference>
<evidence type="ECO:0000256" key="8">
    <source>
        <dbReference type="ARBA" id="ARBA00022840"/>
    </source>
</evidence>
<comment type="subcellular location">
    <subcellularLocation>
        <location evidence="1">Cytoplasm</location>
    </subcellularLocation>
</comment>
<dbReference type="Pfam" id="PF00152">
    <property type="entry name" value="tRNA-synt_2"/>
    <property type="match status" value="1"/>
</dbReference>
<proteinExistence type="inferred from homology"/>
<keyword evidence="14" id="KW-1185">Reference proteome</keyword>
<evidence type="ECO:0000313" key="13">
    <source>
        <dbReference type="EMBL" id="KAJ7391874.1"/>
    </source>
</evidence>
<evidence type="ECO:0000256" key="3">
    <source>
        <dbReference type="ARBA" id="ARBA00012841"/>
    </source>
</evidence>
<feature type="domain" description="Aminoacyl-transfer RNA synthetases class-II family profile" evidence="12">
    <location>
        <begin position="1"/>
        <end position="98"/>
    </location>
</feature>
<gene>
    <name evidence="13" type="primary">DARS1</name>
    <name evidence="13" type="ORF">OS493_016164</name>
</gene>
<evidence type="ECO:0000256" key="9">
    <source>
        <dbReference type="ARBA" id="ARBA00022917"/>
    </source>
</evidence>
<evidence type="ECO:0000256" key="7">
    <source>
        <dbReference type="ARBA" id="ARBA00022741"/>
    </source>
</evidence>
<dbReference type="InterPro" id="IPR004364">
    <property type="entry name" value="Aa-tRNA-synt_II"/>
</dbReference>
<dbReference type="PRINTS" id="PR01042">
    <property type="entry name" value="TRNASYNTHASP"/>
</dbReference>
<dbReference type="SUPFAM" id="SSF55681">
    <property type="entry name" value="Class II aaRS and biotin synthetases"/>
    <property type="match status" value="1"/>
</dbReference>
<dbReference type="GO" id="GO:0004815">
    <property type="term" value="F:aspartate-tRNA ligase activity"/>
    <property type="evidence" value="ECO:0007669"/>
    <property type="project" value="UniProtKB-EC"/>
</dbReference>
<evidence type="ECO:0000259" key="12">
    <source>
        <dbReference type="PROSITE" id="PS50862"/>
    </source>
</evidence>
<evidence type="ECO:0000256" key="2">
    <source>
        <dbReference type="ARBA" id="ARBA00005312"/>
    </source>
</evidence>
<evidence type="ECO:0000256" key="11">
    <source>
        <dbReference type="ARBA" id="ARBA00047904"/>
    </source>
</evidence>
<protein>
    <recommendedName>
        <fullName evidence="4">Aspartate--tRNA ligase, cytoplasmic</fullName>
        <ecNumber evidence="3">6.1.1.12</ecNumber>
    </recommendedName>
</protein>
<evidence type="ECO:0000313" key="14">
    <source>
        <dbReference type="Proteomes" id="UP001163046"/>
    </source>
</evidence>
<dbReference type="Proteomes" id="UP001163046">
    <property type="component" value="Unassembled WGS sequence"/>
</dbReference>
<dbReference type="InterPro" id="IPR002312">
    <property type="entry name" value="Asp/Asn-tRNA-synth_IIb"/>
</dbReference>
<keyword evidence="10" id="KW-0030">Aminoacyl-tRNA synthetase</keyword>
<dbReference type="GO" id="GO:0003723">
    <property type="term" value="F:RNA binding"/>
    <property type="evidence" value="ECO:0007669"/>
    <property type="project" value="TreeGrafter"/>
</dbReference>
<dbReference type="InterPro" id="IPR045864">
    <property type="entry name" value="aa-tRNA-synth_II/BPL/LPL"/>
</dbReference>
<reference evidence="13" key="1">
    <citation type="submission" date="2023-01" db="EMBL/GenBank/DDBJ databases">
        <title>Genome assembly of the deep-sea coral Lophelia pertusa.</title>
        <authorList>
            <person name="Herrera S."/>
            <person name="Cordes E."/>
        </authorList>
    </citation>
    <scope>NUCLEOTIDE SEQUENCE</scope>
    <source>
        <strain evidence="13">USNM1676648</strain>
        <tissue evidence="13">Polyp</tissue>
    </source>
</reference>
<dbReference type="Gene3D" id="3.30.930.10">
    <property type="entry name" value="Bira Bifunctional Protein, Domain 2"/>
    <property type="match status" value="1"/>
</dbReference>
<sequence>MPDPHNPEWSNSYDMFMRGEEVLSGAQRVHDPALLTERAKLHEIDLEKIKAYIDSFRFGAPPHGGGGIGLERVVMLYLDLHNVRKSSMFPRDPKRLTP</sequence>
<keyword evidence="9" id="KW-0648">Protein biosynthesis</keyword>
<dbReference type="InterPro" id="IPR004523">
    <property type="entry name" value="Asp-tRNA_synthase_2"/>
</dbReference>
<evidence type="ECO:0000256" key="5">
    <source>
        <dbReference type="ARBA" id="ARBA00022490"/>
    </source>
</evidence>
<dbReference type="GO" id="GO:0017101">
    <property type="term" value="C:aminoacyl-tRNA synthetase multienzyme complex"/>
    <property type="evidence" value="ECO:0007669"/>
    <property type="project" value="TreeGrafter"/>
</dbReference>
<dbReference type="GO" id="GO:0005829">
    <property type="term" value="C:cytosol"/>
    <property type="evidence" value="ECO:0007669"/>
    <property type="project" value="TreeGrafter"/>
</dbReference>
<dbReference type="EC" id="6.1.1.12" evidence="3"/>
<evidence type="ECO:0000256" key="4">
    <source>
        <dbReference type="ARBA" id="ARBA00018853"/>
    </source>
</evidence>
<dbReference type="PANTHER" id="PTHR43450">
    <property type="entry name" value="ASPARTYL-TRNA SYNTHETASE"/>
    <property type="match status" value="1"/>
</dbReference>
<evidence type="ECO:0000256" key="1">
    <source>
        <dbReference type="ARBA" id="ARBA00004496"/>
    </source>
</evidence>
<dbReference type="InterPro" id="IPR006195">
    <property type="entry name" value="aa-tRNA-synth_II"/>
</dbReference>
<name>A0A9X0DBD8_9CNID</name>
<dbReference type="AlphaFoldDB" id="A0A9X0DBD8"/>
<evidence type="ECO:0000256" key="6">
    <source>
        <dbReference type="ARBA" id="ARBA00022598"/>
    </source>
</evidence>
<dbReference type="EMBL" id="MU825404">
    <property type="protein sequence ID" value="KAJ7391874.1"/>
    <property type="molecule type" value="Genomic_DNA"/>
</dbReference>
<accession>A0A9X0DBD8</accession>
<comment type="catalytic activity">
    <reaction evidence="11">
        <text>tRNA(Asp) + L-aspartate + ATP = L-aspartyl-tRNA(Asp) + AMP + diphosphate</text>
        <dbReference type="Rhea" id="RHEA:19649"/>
        <dbReference type="Rhea" id="RHEA-COMP:9660"/>
        <dbReference type="Rhea" id="RHEA-COMP:9678"/>
        <dbReference type="ChEBI" id="CHEBI:29991"/>
        <dbReference type="ChEBI" id="CHEBI:30616"/>
        <dbReference type="ChEBI" id="CHEBI:33019"/>
        <dbReference type="ChEBI" id="CHEBI:78442"/>
        <dbReference type="ChEBI" id="CHEBI:78516"/>
        <dbReference type="ChEBI" id="CHEBI:456215"/>
        <dbReference type="EC" id="6.1.1.12"/>
    </reaction>
</comment>